<organism evidence="19 20">
    <name type="scientific">Geotrichum candidum</name>
    <name type="common">Oospora lactis</name>
    <name type="synonym">Dipodascus geotrichum</name>
    <dbReference type="NCBI Taxonomy" id="1173061"/>
    <lineage>
        <taxon>Eukaryota</taxon>
        <taxon>Fungi</taxon>
        <taxon>Dikarya</taxon>
        <taxon>Ascomycota</taxon>
        <taxon>Saccharomycotina</taxon>
        <taxon>Dipodascomycetes</taxon>
        <taxon>Dipodascales</taxon>
        <taxon>Dipodascaceae</taxon>
        <taxon>Geotrichum</taxon>
    </lineage>
</organism>
<evidence type="ECO:0000256" key="16">
    <source>
        <dbReference type="ARBA" id="ARBA00044179"/>
    </source>
</evidence>
<keyword evidence="14" id="KW-0131">Cell cycle</keyword>
<dbReference type="Proteomes" id="UP000242525">
    <property type="component" value="Unassembled WGS sequence"/>
</dbReference>
<dbReference type="AlphaFoldDB" id="A0A0J9XB81"/>
<keyword evidence="5" id="KW-0158">Chromosome</keyword>
<evidence type="ECO:0000313" key="20">
    <source>
        <dbReference type="Proteomes" id="UP000242525"/>
    </source>
</evidence>
<dbReference type="EMBL" id="CCBN010000008">
    <property type="protein sequence ID" value="CDO54542.1"/>
    <property type="molecule type" value="Genomic_DNA"/>
</dbReference>
<keyword evidence="20" id="KW-1185">Reference proteome</keyword>
<comment type="caution">
    <text evidence="19">The sequence shown here is derived from an EMBL/GenBank/DDBJ whole genome shotgun (WGS) entry which is preliminary data.</text>
</comment>
<evidence type="ECO:0000256" key="14">
    <source>
        <dbReference type="ARBA" id="ARBA00023306"/>
    </source>
</evidence>
<feature type="coiled-coil region" evidence="18">
    <location>
        <begin position="30"/>
        <end position="57"/>
    </location>
</feature>
<evidence type="ECO:0000256" key="5">
    <source>
        <dbReference type="ARBA" id="ARBA00022454"/>
    </source>
</evidence>
<evidence type="ECO:0000256" key="12">
    <source>
        <dbReference type="ARBA" id="ARBA00023212"/>
    </source>
</evidence>
<dbReference type="GO" id="GO:0008608">
    <property type="term" value="P:attachment of spindle microtubules to kinetochore"/>
    <property type="evidence" value="ECO:0007669"/>
    <property type="project" value="InterPro"/>
</dbReference>
<dbReference type="GO" id="GO:0042729">
    <property type="term" value="C:DASH complex"/>
    <property type="evidence" value="ECO:0007669"/>
    <property type="project" value="InterPro"/>
</dbReference>
<keyword evidence="9" id="KW-0498">Mitosis</keyword>
<comment type="similarity">
    <text evidence="4">Belongs to the DASH complex DAD3 family.</text>
</comment>
<keyword evidence="7" id="KW-0132">Cell division</keyword>
<keyword evidence="12" id="KW-0206">Cytoskeleton</keyword>
<accession>A0A0J9XB81</accession>
<keyword evidence="10" id="KW-0159">Chromosome partition</keyword>
<keyword evidence="13" id="KW-0539">Nucleus</keyword>
<evidence type="ECO:0000256" key="6">
    <source>
        <dbReference type="ARBA" id="ARBA00022490"/>
    </source>
</evidence>
<proteinExistence type="inferred from homology"/>
<evidence type="ECO:0000256" key="17">
    <source>
        <dbReference type="ARBA" id="ARBA00044305"/>
    </source>
</evidence>
<evidence type="ECO:0000256" key="13">
    <source>
        <dbReference type="ARBA" id="ARBA00023242"/>
    </source>
</evidence>
<evidence type="ECO:0000256" key="1">
    <source>
        <dbReference type="ARBA" id="ARBA00004123"/>
    </source>
</evidence>
<dbReference type="InterPro" id="IPR013965">
    <property type="entry name" value="DASH_Dad3"/>
</dbReference>
<evidence type="ECO:0000256" key="4">
    <source>
        <dbReference type="ARBA" id="ARBA00006277"/>
    </source>
</evidence>
<dbReference type="PANTHER" id="PTHR28017">
    <property type="entry name" value="DASH COMPLEX SUBUNIT DAD3"/>
    <property type="match status" value="1"/>
</dbReference>
<keyword evidence="15" id="KW-0137">Centromere</keyword>
<gene>
    <name evidence="19" type="ORF">BN980_GECA08s00791g</name>
</gene>
<evidence type="ECO:0000256" key="8">
    <source>
        <dbReference type="ARBA" id="ARBA00022701"/>
    </source>
</evidence>
<dbReference type="OrthoDB" id="2443965at2759"/>
<evidence type="ECO:0000256" key="18">
    <source>
        <dbReference type="SAM" id="Coils"/>
    </source>
</evidence>
<keyword evidence="6" id="KW-0963">Cytoplasm</keyword>
<keyword evidence="18" id="KW-0175">Coiled coil</keyword>
<evidence type="ECO:0000256" key="10">
    <source>
        <dbReference type="ARBA" id="ARBA00022829"/>
    </source>
</evidence>
<dbReference type="GO" id="GO:0051301">
    <property type="term" value="P:cell division"/>
    <property type="evidence" value="ECO:0007669"/>
    <property type="project" value="UniProtKB-KW"/>
</dbReference>
<dbReference type="GO" id="GO:0051010">
    <property type="term" value="F:microtubule plus-end binding"/>
    <property type="evidence" value="ECO:0007669"/>
    <property type="project" value="TreeGrafter"/>
</dbReference>
<sequence length="105" mass="12119">MDQNPLNDSHSHHALLNKDYHSIPQLSQTERELLAEYQRLVRNLDQLSAQIDRLTTVPTPQILETLRNLEAKTSLVFTLLKASVYSIFMQKAQPEDQMSYSESAY</sequence>
<dbReference type="STRING" id="1173061.A0A0J9XB81"/>
<comment type="subcellular location">
    <subcellularLocation>
        <location evidence="3">Chromosome</location>
        <location evidence="3">Centromere</location>
        <location evidence="3">Kinetochore</location>
    </subcellularLocation>
    <subcellularLocation>
        <location evidence="2">Cytoplasm</location>
        <location evidence="2">Cytoskeleton</location>
        <location evidence="2">Spindle</location>
    </subcellularLocation>
    <subcellularLocation>
        <location evidence="1">Nucleus</location>
    </subcellularLocation>
</comment>
<evidence type="ECO:0000256" key="3">
    <source>
        <dbReference type="ARBA" id="ARBA00004629"/>
    </source>
</evidence>
<keyword evidence="11" id="KW-0995">Kinetochore</keyword>
<dbReference type="GO" id="GO:0005874">
    <property type="term" value="C:microtubule"/>
    <property type="evidence" value="ECO:0007669"/>
    <property type="project" value="UniProtKB-KW"/>
</dbReference>
<evidence type="ECO:0000313" key="19">
    <source>
        <dbReference type="EMBL" id="CDO54542.1"/>
    </source>
</evidence>
<reference evidence="19" key="1">
    <citation type="submission" date="2014-03" db="EMBL/GenBank/DDBJ databases">
        <authorList>
            <person name="Casaregola S."/>
        </authorList>
    </citation>
    <scope>NUCLEOTIDE SEQUENCE [LARGE SCALE GENOMIC DNA]</scope>
    <source>
        <strain evidence="19">CLIB 918</strain>
    </source>
</reference>
<dbReference type="GO" id="GO:0072686">
    <property type="term" value="C:mitotic spindle"/>
    <property type="evidence" value="ECO:0007669"/>
    <property type="project" value="InterPro"/>
</dbReference>
<evidence type="ECO:0000256" key="11">
    <source>
        <dbReference type="ARBA" id="ARBA00022838"/>
    </source>
</evidence>
<dbReference type="PANTHER" id="PTHR28017:SF1">
    <property type="entry name" value="DASH COMPLEX SUBUNIT DAD3"/>
    <property type="match status" value="1"/>
</dbReference>
<keyword evidence="8" id="KW-0493">Microtubule</keyword>
<evidence type="ECO:0000256" key="2">
    <source>
        <dbReference type="ARBA" id="ARBA00004186"/>
    </source>
</evidence>
<evidence type="ECO:0000256" key="15">
    <source>
        <dbReference type="ARBA" id="ARBA00023328"/>
    </source>
</evidence>
<name>A0A0J9XB81_GEOCN</name>
<evidence type="ECO:0000256" key="7">
    <source>
        <dbReference type="ARBA" id="ARBA00022618"/>
    </source>
</evidence>
<dbReference type="Pfam" id="PF08656">
    <property type="entry name" value="DASH_Dad3"/>
    <property type="match status" value="1"/>
</dbReference>
<evidence type="ECO:0000256" key="9">
    <source>
        <dbReference type="ARBA" id="ARBA00022776"/>
    </source>
</evidence>
<protein>
    <recommendedName>
        <fullName evidence="16">DASH complex subunit DAD3</fullName>
    </recommendedName>
    <alternativeName>
        <fullName evidence="17">Outer kinetochore protein DAD3</fullName>
    </alternativeName>
</protein>